<keyword evidence="4" id="KW-0720">Serine protease</keyword>
<dbReference type="GO" id="GO:0008236">
    <property type="term" value="F:serine-type peptidase activity"/>
    <property type="evidence" value="ECO:0007669"/>
    <property type="project" value="UniProtKB-KW"/>
</dbReference>
<dbReference type="EMBL" id="MHNE01000013">
    <property type="protein sequence ID" value="OGZ38617.1"/>
    <property type="molecule type" value="Genomic_DNA"/>
</dbReference>
<dbReference type="Gene3D" id="3.40.50.880">
    <property type="match status" value="1"/>
</dbReference>
<keyword evidence="2" id="KW-0645">Protease</keyword>
<comment type="caution">
    <text evidence="5">The sequence shown here is derived from an EMBL/GenBank/DDBJ whole genome shotgun (WGS) entry which is preliminary data.</text>
</comment>
<reference evidence="5 6" key="1">
    <citation type="journal article" date="2016" name="Nat. Commun.">
        <title>Thousands of microbial genomes shed light on interconnected biogeochemical processes in an aquifer system.</title>
        <authorList>
            <person name="Anantharaman K."/>
            <person name="Brown C.T."/>
            <person name="Hug L.A."/>
            <person name="Sharon I."/>
            <person name="Castelle C.J."/>
            <person name="Probst A.J."/>
            <person name="Thomas B.C."/>
            <person name="Singh A."/>
            <person name="Wilkins M.J."/>
            <person name="Karaoz U."/>
            <person name="Brodie E.L."/>
            <person name="Williams K.H."/>
            <person name="Hubbard S.S."/>
            <person name="Banfield J.F."/>
        </authorList>
    </citation>
    <scope>NUCLEOTIDE SEQUENCE [LARGE SCALE GENOMIC DNA]</scope>
</reference>
<comment type="similarity">
    <text evidence="1">Belongs to the peptidase S51 family.</text>
</comment>
<gene>
    <name evidence="5" type="ORF">A3A94_03765</name>
</gene>
<evidence type="ECO:0000313" key="6">
    <source>
        <dbReference type="Proteomes" id="UP000178787"/>
    </source>
</evidence>
<name>A0A1G2FLB2_9BACT</name>
<organism evidence="5 6">
    <name type="scientific">Candidatus Portnoybacteria bacterium RIFCSPLOWO2_01_FULL_43_11</name>
    <dbReference type="NCBI Taxonomy" id="1802000"/>
    <lineage>
        <taxon>Bacteria</taxon>
        <taxon>Candidatus Portnoyibacteriota</taxon>
    </lineage>
</organism>
<evidence type="ECO:0000256" key="2">
    <source>
        <dbReference type="ARBA" id="ARBA00022670"/>
    </source>
</evidence>
<accession>A0A1G2FLB2</accession>
<evidence type="ECO:0000256" key="3">
    <source>
        <dbReference type="ARBA" id="ARBA00022801"/>
    </source>
</evidence>
<evidence type="ECO:0000256" key="4">
    <source>
        <dbReference type="ARBA" id="ARBA00022825"/>
    </source>
</evidence>
<dbReference type="SUPFAM" id="SSF52317">
    <property type="entry name" value="Class I glutamine amidotransferase-like"/>
    <property type="match status" value="1"/>
</dbReference>
<keyword evidence="3" id="KW-0378">Hydrolase</keyword>
<proteinExistence type="inferred from homology"/>
<evidence type="ECO:0000313" key="5">
    <source>
        <dbReference type="EMBL" id="OGZ38617.1"/>
    </source>
</evidence>
<dbReference type="AlphaFoldDB" id="A0A1G2FLB2"/>
<dbReference type="InterPro" id="IPR029062">
    <property type="entry name" value="Class_I_gatase-like"/>
</dbReference>
<sequence>MEISAIFNIILSNSRIGGEKILASRARAFRRSEAEAVSSAQKMFEQSCIIPLARDCQCRLAFYMKTKFILHGGYAGRSNPSNDDFFKEILKDTPKNIKILLVYFTEDESDFSRVQEEDISQFEKNKGAKNLTFEIASTESFSQQIAQSDIIYLHGGKTLKLLEALKKWPNFREFLNGKIVAGESAGAYALSSYFYSKTEGGIFEGLGFVPVKIICHYIGENEEKLKECSNELETLLLADYQYKVFQ</sequence>
<dbReference type="InterPro" id="IPR005320">
    <property type="entry name" value="Peptidase_S51"/>
</dbReference>
<dbReference type="GO" id="GO:0006508">
    <property type="term" value="P:proteolysis"/>
    <property type="evidence" value="ECO:0007669"/>
    <property type="project" value="UniProtKB-KW"/>
</dbReference>
<dbReference type="STRING" id="1802000.A3A94_03765"/>
<evidence type="ECO:0000256" key="1">
    <source>
        <dbReference type="ARBA" id="ARBA00006534"/>
    </source>
</evidence>
<dbReference type="Proteomes" id="UP000178787">
    <property type="component" value="Unassembled WGS sequence"/>
</dbReference>
<evidence type="ECO:0008006" key="7">
    <source>
        <dbReference type="Google" id="ProtNLM"/>
    </source>
</evidence>
<dbReference type="Pfam" id="PF03575">
    <property type="entry name" value="Peptidase_S51"/>
    <property type="match status" value="1"/>
</dbReference>
<protein>
    <recommendedName>
        <fullName evidence="7">Peptidase S51</fullName>
    </recommendedName>
</protein>